<accession>F7XCS7</accession>
<gene>
    <name evidence="2" type="ordered locus">SM11_pC1629</name>
</gene>
<evidence type="ECO:0000259" key="1">
    <source>
        <dbReference type="Pfam" id="PF12281"/>
    </source>
</evidence>
<dbReference type="HOGENOM" id="CLU_055810_0_0_5"/>
<evidence type="ECO:0000313" key="2">
    <source>
        <dbReference type="EMBL" id="AEH82702.1"/>
    </source>
</evidence>
<organism evidence="2 3">
    <name type="scientific">Sinorhizobium meliloti (strain SM11)</name>
    <dbReference type="NCBI Taxonomy" id="707241"/>
    <lineage>
        <taxon>Bacteria</taxon>
        <taxon>Pseudomonadati</taxon>
        <taxon>Pseudomonadota</taxon>
        <taxon>Alphaproteobacteria</taxon>
        <taxon>Hyphomicrobiales</taxon>
        <taxon>Rhizobiaceae</taxon>
        <taxon>Sinorhizobium/Ensifer group</taxon>
        <taxon>Sinorhizobium</taxon>
    </lineage>
</organism>
<keyword evidence="2" id="KW-0614">Plasmid</keyword>
<evidence type="ECO:0000313" key="3">
    <source>
        <dbReference type="Proteomes" id="UP000009045"/>
    </source>
</evidence>
<protein>
    <recommendedName>
        <fullName evidence="1">Nucleotidyltransferase-like domain-containing protein</fullName>
    </recommendedName>
</protein>
<dbReference type="InterPro" id="IPR058575">
    <property type="entry name" value="NTP_transf_8_dom"/>
</dbReference>
<reference evidence="2 3" key="1">
    <citation type="journal article" date="2011" name="J. Biotechnol.">
        <title>The complete genome sequence of the dominant Sinorhizobium meliloti field isolate SM11 extends the S. meliloti pan-genome.</title>
        <authorList>
            <person name="Schneiker-Bekel S."/>
            <person name="Wibberg D."/>
            <person name="Bekel T."/>
            <person name="Blom J."/>
            <person name="Linke B."/>
            <person name="Neuweger H."/>
            <person name="Stiens M."/>
            <person name="Vorholter F.J."/>
            <person name="Weidner S."/>
            <person name="Goesmann A."/>
            <person name="Puhler A."/>
            <person name="Schluter A."/>
        </authorList>
    </citation>
    <scope>NUCLEOTIDE SEQUENCE [LARGE SCALE GENOMIC DNA]</scope>
    <source>
        <strain evidence="2 3">SM11</strain>
        <plasmid evidence="3">pSmeSM11c</plasmid>
    </source>
</reference>
<dbReference type="AlphaFoldDB" id="F7XCS7"/>
<feature type="domain" description="Nucleotidyltransferase-like" evidence="1">
    <location>
        <begin position="17"/>
        <end position="230"/>
    </location>
</feature>
<dbReference type="KEGG" id="smx:SM11_pC1629"/>
<dbReference type="Pfam" id="PF12281">
    <property type="entry name" value="NTP_transf_8"/>
    <property type="match status" value="1"/>
</dbReference>
<geneLocation type="plasmid" evidence="2 3">
    <name>pSmeSM11c</name>
</geneLocation>
<name>F7XCS7_SINMM</name>
<sequence>MVSTLTREGGMVAPDRMSGDVIEALASGGLFRLRGILIGTIAFQTYAGVLSVRLPGHSIMTGDADVAQDFAVSREVGDSMPPILQLLQSVDPTFRPVPHRSGQAAFSSFQNKNSYKVEFLTNRSSDDYMDQPARMPALGGASADPLRFLDFLIRDPVRTVVLHKSGIPVTVPDPSRYAVHKLIVASRRHNDGQSAVKRDKDIRQAGILFEAILQTRRSSDLALVYNEAWQRGDAWRAGIRAGAAMLPDEGRKHLKACLKDRSRRDR</sequence>
<proteinExistence type="predicted"/>
<dbReference type="EMBL" id="CP001831">
    <property type="protein sequence ID" value="AEH82702.1"/>
    <property type="molecule type" value="Genomic_DNA"/>
</dbReference>
<dbReference type="Proteomes" id="UP000009045">
    <property type="component" value="Plasmid pSmeSM11c"/>
</dbReference>
<dbReference type="PATRIC" id="fig|707241.3.peg.5544"/>